<accession>A0A8T2JAL1</accession>
<dbReference type="SUPFAM" id="SSF51735">
    <property type="entry name" value="NAD(P)-binding Rossmann-fold domains"/>
    <property type="match status" value="1"/>
</dbReference>
<evidence type="ECO:0000256" key="2">
    <source>
        <dbReference type="ARBA" id="ARBA00023002"/>
    </source>
</evidence>
<comment type="caution">
    <text evidence="7">The sequence shown here is derived from an EMBL/GenBank/DDBJ whole genome shotgun (WGS) entry which is preliminary data.</text>
</comment>
<evidence type="ECO:0000256" key="1">
    <source>
        <dbReference type="ARBA" id="ARBA00005854"/>
    </source>
</evidence>
<proteinExistence type="inferred from homology"/>
<reference evidence="7" key="1">
    <citation type="thesis" date="2020" institute="ProQuest LLC" country="789 East Eisenhower Parkway, Ann Arbor, MI, USA">
        <title>Comparative Genomics and Chromosome Evolution.</title>
        <authorList>
            <person name="Mudd A.B."/>
        </authorList>
    </citation>
    <scope>NUCLEOTIDE SEQUENCE</scope>
    <source>
        <strain evidence="7">Female2</strain>
        <tissue evidence="7">Blood</tissue>
    </source>
</reference>
<dbReference type="GO" id="GO:0016618">
    <property type="term" value="F:hydroxypyruvate reductase [NAD(P)H] activity"/>
    <property type="evidence" value="ECO:0007669"/>
    <property type="project" value="TreeGrafter"/>
</dbReference>
<evidence type="ECO:0000313" key="7">
    <source>
        <dbReference type="EMBL" id="KAG8442295.1"/>
    </source>
</evidence>
<evidence type="ECO:0000259" key="6">
    <source>
        <dbReference type="Pfam" id="PF02826"/>
    </source>
</evidence>
<dbReference type="AlphaFoldDB" id="A0A8T2JAL1"/>
<dbReference type="Pfam" id="PF02826">
    <property type="entry name" value="2-Hacid_dh_C"/>
    <property type="match status" value="1"/>
</dbReference>
<comment type="similarity">
    <text evidence="1 4">Belongs to the D-isomer specific 2-hydroxyacid dehydrogenase family.</text>
</comment>
<protein>
    <recommendedName>
        <fullName evidence="3">Glyoxylate reductase/hydroxypyruvate reductase</fullName>
    </recommendedName>
</protein>
<gene>
    <name evidence="7" type="ORF">GDO86_011189</name>
</gene>
<dbReference type="OrthoDB" id="298012at2759"/>
<sequence length="326" mass="36046">MEELPYALMSHKGGFKGFPEQYEPIVTNHFQIAYWEEFLNNKDYFAPRIQAILMWWFRPVVNKELLDSLPNLKVVGSSGVGVDHLDLKLISSYGIKVVNTPDVGNDATADMGMALMLSSARNVVEGNRISCSPDTKVLDLNWVGNDITEATLGIVGMGRIGYSVALRAKAFRMRILYYNRNRRSIEDEAAVGAVYCSAVADLLQQSDFIMLAVPLTIETHRLIGRKELKLMKPTATLINISRGQVIDQDALVEALKNKTIKAAALDVTYPEPLPRNHPLLTMKNVIITPHLGNATEHARRKVAEILVANASAILKGQLVIDLVAAP</sequence>
<keyword evidence="2 4" id="KW-0560">Oxidoreductase</keyword>
<feature type="domain" description="D-isomer specific 2-hydroxyacid dehydrogenase catalytic" evidence="5">
    <location>
        <begin position="31"/>
        <end position="323"/>
    </location>
</feature>
<evidence type="ECO:0000256" key="3">
    <source>
        <dbReference type="ARBA" id="ARBA00073306"/>
    </source>
</evidence>
<dbReference type="PANTHER" id="PTHR10996">
    <property type="entry name" value="2-HYDROXYACID DEHYDROGENASE-RELATED"/>
    <property type="match status" value="1"/>
</dbReference>
<dbReference type="GO" id="GO:0005829">
    <property type="term" value="C:cytosol"/>
    <property type="evidence" value="ECO:0007669"/>
    <property type="project" value="TreeGrafter"/>
</dbReference>
<keyword evidence="8" id="KW-1185">Reference proteome</keyword>
<dbReference type="PANTHER" id="PTHR10996:SF257">
    <property type="entry name" value="GLYOXYLATE REDUCTASE 1"/>
    <property type="match status" value="1"/>
</dbReference>
<dbReference type="EMBL" id="JAACNH010000005">
    <property type="protein sequence ID" value="KAG8442295.1"/>
    <property type="molecule type" value="Genomic_DNA"/>
</dbReference>
<dbReference type="SUPFAM" id="SSF52283">
    <property type="entry name" value="Formate/glycerate dehydrogenase catalytic domain-like"/>
    <property type="match status" value="1"/>
</dbReference>
<dbReference type="InterPro" id="IPR036291">
    <property type="entry name" value="NAD(P)-bd_dom_sf"/>
</dbReference>
<dbReference type="InterPro" id="IPR006140">
    <property type="entry name" value="D-isomer_DH_NAD-bd"/>
</dbReference>
<evidence type="ECO:0000256" key="4">
    <source>
        <dbReference type="RuleBase" id="RU003719"/>
    </source>
</evidence>
<dbReference type="FunFam" id="3.40.50.720:FF:000026">
    <property type="entry name" value="Glyoxylate/hydroxypyruvate reductase B"/>
    <property type="match status" value="1"/>
</dbReference>
<organism evidence="7 8">
    <name type="scientific">Hymenochirus boettgeri</name>
    <name type="common">Congo dwarf clawed frog</name>
    <dbReference type="NCBI Taxonomy" id="247094"/>
    <lineage>
        <taxon>Eukaryota</taxon>
        <taxon>Metazoa</taxon>
        <taxon>Chordata</taxon>
        <taxon>Craniata</taxon>
        <taxon>Vertebrata</taxon>
        <taxon>Euteleostomi</taxon>
        <taxon>Amphibia</taxon>
        <taxon>Batrachia</taxon>
        <taxon>Anura</taxon>
        <taxon>Pipoidea</taxon>
        <taxon>Pipidae</taxon>
        <taxon>Pipinae</taxon>
        <taxon>Hymenochirus</taxon>
    </lineage>
</organism>
<dbReference type="CDD" id="cd05301">
    <property type="entry name" value="GDH"/>
    <property type="match status" value="1"/>
</dbReference>
<dbReference type="Proteomes" id="UP000812440">
    <property type="component" value="Chromosome 6"/>
</dbReference>
<dbReference type="PROSITE" id="PS00065">
    <property type="entry name" value="D_2_HYDROXYACID_DH_1"/>
    <property type="match status" value="1"/>
</dbReference>
<dbReference type="InterPro" id="IPR006139">
    <property type="entry name" value="D-isomer_2_OHA_DH_cat_dom"/>
</dbReference>
<dbReference type="GO" id="GO:0030267">
    <property type="term" value="F:glyoxylate reductase (NADPH) activity"/>
    <property type="evidence" value="ECO:0007669"/>
    <property type="project" value="TreeGrafter"/>
</dbReference>
<dbReference type="InterPro" id="IPR050223">
    <property type="entry name" value="D-isomer_2-hydroxyacid_DH"/>
</dbReference>
<dbReference type="GO" id="GO:0051287">
    <property type="term" value="F:NAD binding"/>
    <property type="evidence" value="ECO:0007669"/>
    <property type="project" value="InterPro"/>
</dbReference>
<dbReference type="Gene3D" id="3.40.50.720">
    <property type="entry name" value="NAD(P)-binding Rossmann-like Domain"/>
    <property type="match status" value="2"/>
</dbReference>
<dbReference type="InterPro" id="IPR029752">
    <property type="entry name" value="D-isomer_DH_CS1"/>
</dbReference>
<feature type="domain" description="D-isomer specific 2-hydroxyacid dehydrogenase NAD-binding" evidence="6">
    <location>
        <begin position="113"/>
        <end position="292"/>
    </location>
</feature>
<evidence type="ECO:0000313" key="8">
    <source>
        <dbReference type="Proteomes" id="UP000812440"/>
    </source>
</evidence>
<dbReference type="Pfam" id="PF00389">
    <property type="entry name" value="2-Hacid_dh"/>
    <property type="match status" value="1"/>
</dbReference>
<name>A0A8T2JAL1_9PIPI</name>
<evidence type="ECO:0000259" key="5">
    <source>
        <dbReference type="Pfam" id="PF00389"/>
    </source>
</evidence>